<dbReference type="InterPro" id="IPR019825">
    <property type="entry name" value="Lectin_legB_Mn/Ca_BS"/>
</dbReference>
<dbReference type="Gene3D" id="2.60.120.200">
    <property type="match status" value="1"/>
</dbReference>
<dbReference type="InterPro" id="IPR050258">
    <property type="entry name" value="Leguminous_Lectin"/>
</dbReference>
<evidence type="ECO:0000259" key="5">
    <source>
        <dbReference type="Pfam" id="PF00139"/>
    </source>
</evidence>
<evidence type="ECO:0000256" key="2">
    <source>
        <dbReference type="ARBA" id="ARBA00022734"/>
    </source>
</evidence>
<organism evidence="6 7">
    <name type="scientific">Cocos nucifera</name>
    <name type="common">Coconut palm</name>
    <dbReference type="NCBI Taxonomy" id="13894"/>
    <lineage>
        <taxon>Eukaryota</taxon>
        <taxon>Viridiplantae</taxon>
        <taxon>Streptophyta</taxon>
        <taxon>Embryophyta</taxon>
        <taxon>Tracheophyta</taxon>
        <taxon>Spermatophyta</taxon>
        <taxon>Magnoliopsida</taxon>
        <taxon>Liliopsida</taxon>
        <taxon>Arecaceae</taxon>
        <taxon>Arecoideae</taxon>
        <taxon>Cocoseae</taxon>
        <taxon>Attaleinae</taxon>
        <taxon>Cocos</taxon>
    </lineage>
</organism>
<keyword evidence="3" id="KW-0472">Membrane</keyword>
<name>A0A8K0MVP3_COCNU</name>
<keyword evidence="2" id="KW-0430">Lectin</keyword>
<evidence type="ECO:0000313" key="7">
    <source>
        <dbReference type="Proteomes" id="UP000797356"/>
    </source>
</evidence>
<reference evidence="6" key="2">
    <citation type="submission" date="2019-07" db="EMBL/GenBank/DDBJ databases">
        <authorList>
            <person name="Yang Y."/>
            <person name="Bocs S."/>
            <person name="Baudouin L."/>
        </authorList>
    </citation>
    <scope>NUCLEOTIDE SEQUENCE</scope>
    <source>
        <tissue evidence="6">Spear leaf of Hainan Tall coconut</tissue>
    </source>
</reference>
<dbReference type="CDD" id="cd06899">
    <property type="entry name" value="lectin_legume_LecRK_Arcelin_ConA"/>
    <property type="match status" value="1"/>
</dbReference>
<keyword evidence="3" id="KW-0812">Transmembrane</keyword>
<keyword evidence="3" id="KW-1133">Transmembrane helix</keyword>
<proteinExistence type="inferred from homology"/>
<dbReference type="EMBL" id="CM017872">
    <property type="protein sequence ID" value="KAG1327883.1"/>
    <property type="molecule type" value="Genomic_DNA"/>
</dbReference>
<evidence type="ECO:0000256" key="1">
    <source>
        <dbReference type="ARBA" id="ARBA00007606"/>
    </source>
</evidence>
<keyword evidence="7" id="KW-1185">Reference proteome</keyword>
<comment type="similarity">
    <text evidence="1">Belongs to the leguminous lectin family.</text>
</comment>
<evidence type="ECO:0000313" key="6">
    <source>
        <dbReference type="EMBL" id="KAG1327883.1"/>
    </source>
</evidence>
<dbReference type="Proteomes" id="UP000797356">
    <property type="component" value="Chromosome 1"/>
</dbReference>
<dbReference type="InterPro" id="IPR013320">
    <property type="entry name" value="ConA-like_dom_sf"/>
</dbReference>
<keyword evidence="4" id="KW-0732">Signal</keyword>
<evidence type="ECO:0000256" key="4">
    <source>
        <dbReference type="SAM" id="SignalP"/>
    </source>
</evidence>
<reference evidence="6" key="1">
    <citation type="journal article" date="2017" name="Gigascience">
        <title>The genome draft of coconut (Cocos nucifera).</title>
        <authorList>
            <person name="Xiao Y."/>
            <person name="Xu P."/>
            <person name="Fan H."/>
            <person name="Baudouin L."/>
            <person name="Xia W."/>
            <person name="Bocs S."/>
            <person name="Xu J."/>
            <person name="Li Q."/>
            <person name="Guo A."/>
            <person name="Zhou L."/>
            <person name="Li J."/>
            <person name="Wu Y."/>
            <person name="Ma Z."/>
            <person name="Armero A."/>
            <person name="Issali A.E."/>
            <person name="Liu N."/>
            <person name="Peng M."/>
            <person name="Yang Y."/>
        </authorList>
    </citation>
    <scope>NUCLEOTIDE SEQUENCE</scope>
    <source>
        <tissue evidence="6">Spear leaf of Hainan Tall coconut</tissue>
    </source>
</reference>
<dbReference type="OrthoDB" id="694346at2759"/>
<sequence>MAPCNSRSLHILLLLFQLFSVPIPVAKPLSFNFTGNKLGISNLRYSGDAYFDGTIIQLIKNQFGSSLGSSVGSATYFEAVPLWDKASGTIADFTTNFRFSINSFGKQVSADGLAFFLSPFPFKDLPNSSGGTLGLFKNLGQNISKNEVVAVEFDSFRNPEYNDSSSNHVGIDIWSIVSVDSVDLNANIRNNVQFLASISYNAVTQNLSVFLRNASDPRRNWSLFYIVDLRNYLPQNVAIGFSAATGAFYETHSIYSWDFISSNLSRQSKKKSNGRLAVGIAVGIGILLCGLGFVCYVVSCKRAGGGMDEDEMALELSINDAFVRGGGPEKFFFSTRKLPSAMRPPGSYMPVSTS</sequence>
<dbReference type="PROSITE" id="PS00307">
    <property type="entry name" value="LECTIN_LEGUME_BETA"/>
    <property type="match status" value="1"/>
</dbReference>
<comment type="caution">
    <text evidence="6">The sequence shown here is derived from an EMBL/GenBank/DDBJ whole genome shotgun (WGS) entry which is preliminary data.</text>
</comment>
<dbReference type="AlphaFoldDB" id="A0A8K0MVP3"/>
<dbReference type="Pfam" id="PF00139">
    <property type="entry name" value="Lectin_legB"/>
    <property type="match status" value="1"/>
</dbReference>
<feature type="transmembrane region" description="Helical" evidence="3">
    <location>
        <begin position="276"/>
        <end position="298"/>
    </location>
</feature>
<protein>
    <submittedName>
        <fullName evidence="6">Seed lectin beta chain</fullName>
    </submittedName>
</protein>
<dbReference type="SUPFAM" id="SSF49899">
    <property type="entry name" value="Concanavalin A-like lectins/glucanases"/>
    <property type="match status" value="1"/>
</dbReference>
<feature type="signal peptide" evidence="4">
    <location>
        <begin position="1"/>
        <end position="28"/>
    </location>
</feature>
<feature type="chain" id="PRO_5035471339" evidence="4">
    <location>
        <begin position="29"/>
        <end position="354"/>
    </location>
</feature>
<evidence type="ECO:0000256" key="3">
    <source>
        <dbReference type="SAM" id="Phobius"/>
    </source>
</evidence>
<dbReference type="GO" id="GO:0030246">
    <property type="term" value="F:carbohydrate binding"/>
    <property type="evidence" value="ECO:0007669"/>
    <property type="project" value="UniProtKB-KW"/>
</dbReference>
<dbReference type="PANTHER" id="PTHR32401">
    <property type="entry name" value="CONCANAVALIN A-LIKE LECTIN FAMILY PROTEIN"/>
    <property type="match status" value="1"/>
</dbReference>
<feature type="domain" description="Legume lectin" evidence="5">
    <location>
        <begin position="29"/>
        <end position="271"/>
    </location>
</feature>
<accession>A0A8K0MVP3</accession>
<gene>
    <name evidence="6" type="ORF">COCNU_01G018170</name>
</gene>
<dbReference type="InterPro" id="IPR001220">
    <property type="entry name" value="Legume_lectin_dom"/>
</dbReference>
<dbReference type="PANTHER" id="PTHR32401:SF47">
    <property type="entry name" value="LEGUME LECTIN DOMAIN-CONTAINING PROTEIN"/>
    <property type="match status" value="1"/>
</dbReference>